<dbReference type="AlphaFoldDB" id="A0A1X0PA17"/>
<dbReference type="VEuPathDB" id="TriTrypDB:TM35_000016490"/>
<evidence type="ECO:0000256" key="4">
    <source>
        <dbReference type="ARBA" id="ARBA00023098"/>
    </source>
</evidence>
<gene>
    <name evidence="8" type="ORF">TM35_000016490</name>
</gene>
<proteinExistence type="inferred from homology"/>
<dbReference type="PANTHER" id="PTHR14226:SF66">
    <property type="entry name" value="TRIACYLGLYCEROL LIPASE PTL2"/>
    <property type="match status" value="1"/>
</dbReference>
<dbReference type="InterPro" id="IPR016035">
    <property type="entry name" value="Acyl_Trfase/lysoPLipase"/>
</dbReference>
<reference evidence="8 9" key="1">
    <citation type="submission" date="2017-03" db="EMBL/GenBank/DDBJ databases">
        <title>An alternative strategy for trypanosome survival in the mammalian bloodstream revealed through genome and transcriptome analysis of the ubiquitous bovine parasite Trypanosoma (Megatrypanum) theileri.</title>
        <authorList>
            <person name="Kelly S."/>
            <person name="Ivens A."/>
            <person name="Mott A."/>
            <person name="O'Neill E."/>
            <person name="Emms D."/>
            <person name="Macleod O."/>
            <person name="Voorheis P."/>
            <person name="Matthews J."/>
            <person name="Matthews K."/>
            <person name="Carrington M."/>
        </authorList>
    </citation>
    <scope>NUCLEOTIDE SEQUENCE [LARGE SCALE GENOMIC DNA]</scope>
    <source>
        <strain evidence="8">Edinburgh</strain>
    </source>
</reference>
<dbReference type="Gene3D" id="3.40.1090.10">
    <property type="entry name" value="Cytosolic phospholipase A2 catalytic domain"/>
    <property type="match status" value="1"/>
</dbReference>
<evidence type="ECO:0000259" key="7">
    <source>
        <dbReference type="PROSITE" id="PS51635"/>
    </source>
</evidence>
<comment type="similarity">
    <text evidence="1">Belongs to the PLPL family.</text>
</comment>
<keyword evidence="6" id="KW-0812">Transmembrane</keyword>
<dbReference type="PROSITE" id="PS51635">
    <property type="entry name" value="PNPLA"/>
    <property type="match status" value="1"/>
</dbReference>
<comment type="caution">
    <text evidence="5">Lacks conserved residue(s) required for the propagation of feature annotation.</text>
</comment>
<keyword evidence="9" id="KW-1185">Reference proteome</keyword>
<keyword evidence="3" id="KW-0442">Lipid degradation</keyword>
<protein>
    <submittedName>
        <fullName evidence="8">Patatin family phospholipase</fullName>
    </submittedName>
</protein>
<evidence type="ECO:0000256" key="2">
    <source>
        <dbReference type="ARBA" id="ARBA00022801"/>
    </source>
</evidence>
<accession>A0A1X0PA17</accession>
<organism evidence="8 9">
    <name type="scientific">Trypanosoma theileri</name>
    <dbReference type="NCBI Taxonomy" id="67003"/>
    <lineage>
        <taxon>Eukaryota</taxon>
        <taxon>Discoba</taxon>
        <taxon>Euglenozoa</taxon>
        <taxon>Kinetoplastea</taxon>
        <taxon>Metakinetoplastina</taxon>
        <taxon>Trypanosomatida</taxon>
        <taxon>Trypanosomatidae</taxon>
        <taxon>Trypanosoma</taxon>
    </lineage>
</organism>
<name>A0A1X0PA17_9TRYP</name>
<keyword evidence="6" id="KW-0472">Membrane</keyword>
<dbReference type="GO" id="GO:0004806">
    <property type="term" value="F:triacylglycerol lipase activity"/>
    <property type="evidence" value="ECO:0007669"/>
    <property type="project" value="InterPro"/>
</dbReference>
<dbReference type="STRING" id="67003.A0A1X0PA17"/>
<dbReference type="InterPro" id="IPR002641">
    <property type="entry name" value="PNPLA_dom"/>
</dbReference>
<dbReference type="InterPro" id="IPR050301">
    <property type="entry name" value="NTE"/>
</dbReference>
<dbReference type="GO" id="GO:0016042">
    <property type="term" value="P:lipid catabolic process"/>
    <property type="evidence" value="ECO:0007669"/>
    <property type="project" value="UniProtKB-KW"/>
</dbReference>
<feature type="domain" description="PNPLA" evidence="7">
    <location>
        <begin position="174"/>
        <end position="359"/>
    </location>
</feature>
<evidence type="ECO:0000313" key="8">
    <source>
        <dbReference type="EMBL" id="ORC93772.1"/>
    </source>
</evidence>
<evidence type="ECO:0000313" key="9">
    <source>
        <dbReference type="Proteomes" id="UP000192257"/>
    </source>
</evidence>
<dbReference type="PANTHER" id="PTHR14226">
    <property type="entry name" value="NEUROPATHY TARGET ESTERASE/SWISS CHEESE D.MELANOGASTER"/>
    <property type="match status" value="1"/>
</dbReference>
<feature type="transmembrane region" description="Helical" evidence="6">
    <location>
        <begin position="12"/>
        <end position="33"/>
    </location>
</feature>
<evidence type="ECO:0000256" key="5">
    <source>
        <dbReference type="PROSITE-ProRule" id="PRU01161"/>
    </source>
</evidence>
<evidence type="ECO:0000256" key="6">
    <source>
        <dbReference type="SAM" id="Phobius"/>
    </source>
</evidence>
<comment type="caution">
    <text evidence="8">The sequence shown here is derived from an EMBL/GenBank/DDBJ whole genome shotgun (WGS) entry which is preliminary data.</text>
</comment>
<dbReference type="Proteomes" id="UP000192257">
    <property type="component" value="Unassembled WGS sequence"/>
</dbReference>
<dbReference type="EMBL" id="NBCO01000001">
    <property type="protein sequence ID" value="ORC93772.1"/>
    <property type="molecule type" value="Genomic_DNA"/>
</dbReference>
<keyword evidence="6" id="KW-1133">Transmembrane helix</keyword>
<dbReference type="GeneID" id="39981110"/>
<dbReference type="Pfam" id="PF01734">
    <property type="entry name" value="Patatin"/>
    <property type="match status" value="1"/>
</dbReference>
<dbReference type="Pfam" id="PF11815">
    <property type="entry name" value="DUF3336"/>
    <property type="match status" value="1"/>
</dbReference>
<keyword evidence="2" id="KW-0378">Hydrolase</keyword>
<evidence type="ECO:0000256" key="3">
    <source>
        <dbReference type="ARBA" id="ARBA00022963"/>
    </source>
</evidence>
<dbReference type="InterPro" id="IPR021771">
    <property type="entry name" value="Triacylglycerol_lipase_N"/>
</dbReference>
<dbReference type="SUPFAM" id="SSF52151">
    <property type="entry name" value="FabD/lysophospholipase-like"/>
    <property type="match status" value="1"/>
</dbReference>
<keyword evidence="4" id="KW-0443">Lipid metabolism</keyword>
<dbReference type="RefSeq" id="XP_028887838.1">
    <property type="nucleotide sequence ID" value="XM_029021330.1"/>
</dbReference>
<evidence type="ECO:0000256" key="1">
    <source>
        <dbReference type="ARBA" id="ARBA00006104"/>
    </source>
</evidence>
<dbReference type="OrthoDB" id="10049244at2759"/>
<sequence length="522" mass="59519">MHGGFFQRLGWIFWWFMGILWEIVAGVLDIPLGSLTHSALEKRAAVAKTYSEWIVIARQLDEIEGFQEWRLKDEPRYMNVEGLVDRIQLLADVKKRGDTATLLSVLSTGLQRSVYGIMNPNLYMYRSGTKAVIEAYNSLLVFLIRSLAHDTSLSPRKKYDTLVEVTRVYGSTALVFNGGIVFGPFHMGVAEALWKADLLPRFFYGERTGAVVAALLCCKKDLTDVFDLNVIDFCAFKGKSTDSFARRWRRFWKESHFMDIGILVEFMKSNIGELTFLEAYQLTGRVLNIEYTPEGGDVSGTTAPPLRLLNYLTAPNVLVYSAAAASFGSVPLIFQRYPLMAKDLNGDIVRYDPPVMGAIGKRPDGKIDGLKRMRELFHINCFIVSECSATRLPFLRLVDRTSLVARLGHAVSEEWWRFASYLVSFTPLQKFVWVFFSNDNLDSDDVIKLFPASSWSDIFGIFHPTTIKIVQQYILRGERHVWPSLERIREHVAAELALYDVLNELRQMDTSISLENENSYVW</sequence>